<feature type="transmembrane region" description="Helical" evidence="9">
    <location>
        <begin position="71"/>
        <end position="91"/>
    </location>
</feature>
<organism evidence="11 12">
    <name type="scientific">Pyrinomonas methylaliphatogenes</name>
    <dbReference type="NCBI Taxonomy" id="454194"/>
    <lineage>
        <taxon>Bacteria</taxon>
        <taxon>Pseudomonadati</taxon>
        <taxon>Acidobacteriota</taxon>
        <taxon>Blastocatellia</taxon>
        <taxon>Blastocatellales</taxon>
        <taxon>Pyrinomonadaceae</taxon>
        <taxon>Pyrinomonas</taxon>
    </lineage>
</organism>
<dbReference type="AlphaFoldDB" id="A0A0B6WTI4"/>
<reference evidence="11 12" key="1">
    <citation type="submission" date="2013-12" db="EMBL/GenBank/DDBJ databases">
        <authorList>
            <person name="Stott M."/>
        </authorList>
    </citation>
    <scope>NUCLEOTIDE SEQUENCE [LARGE SCALE GENOMIC DNA]</scope>
    <source>
        <strain evidence="11 12">K22</strain>
    </source>
</reference>
<sequence>MSVGDESSLAPSSSRVESGQVARLSEDSEERKGRGARQESPGAGFFDRTWQFVHDVRGELRRVTWPTANEVKNITIITLITVIFFAAYLFLVDQLFTLLVTQLERAINWLLGGA</sequence>
<evidence type="ECO:0000256" key="1">
    <source>
        <dbReference type="ARBA" id="ARBA00004370"/>
    </source>
</evidence>
<keyword evidence="8 9" id="KW-0472">Membrane</keyword>
<evidence type="ECO:0000256" key="8">
    <source>
        <dbReference type="ARBA" id="ARBA00023136"/>
    </source>
</evidence>
<dbReference type="Gene3D" id="1.20.5.1030">
    <property type="entry name" value="Preprotein translocase secy subunit"/>
    <property type="match status" value="1"/>
</dbReference>
<keyword evidence="3 9" id="KW-1003">Cell membrane</keyword>
<dbReference type="HAMAP" id="MF_00422">
    <property type="entry name" value="SecE"/>
    <property type="match status" value="1"/>
</dbReference>
<dbReference type="InterPro" id="IPR038379">
    <property type="entry name" value="SecE_sf"/>
</dbReference>
<dbReference type="GO" id="GO:0005886">
    <property type="term" value="C:plasma membrane"/>
    <property type="evidence" value="ECO:0007669"/>
    <property type="project" value="UniProtKB-SubCell"/>
</dbReference>
<keyword evidence="6 9" id="KW-1133">Transmembrane helix</keyword>
<name>A0A0B6WTI4_9BACT</name>
<accession>A0A0B6WTI4</accession>
<evidence type="ECO:0000256" key="3">
    <source>
        <dbReference type="ARBA" id="ARBA00022475"/>
    </source>
</evidence>
<evidence type="ECO:0000256" key="6">
    <source>
        <dbReference type="ARBA" id="ARBA00022989"/>
    </source>
</evidence>
<comment type="subunit">
    <text evidence="9">Component of the Sec protein translocase complex. Heterotrimer consisting of SecY, SecE and SecG subunits. The heterotrimers can form oligomers, although 1 heterotrimer is thought to be able to translocate proteins. Interacts with the ribosome. Interacts with SecDF, and other proteins may be involved. Interacts with SecA.</text>
</comment>
<dbReference type="NCBIfam" id="TIGR00964">
    <property type="entry name" value="secE_bact"/>
    <property type="match status" value="1"/>
</dbReference>
<dbReference type="GO" id="GO:0009306">
    <property type="term" value="P:protein secretion"/>
    <property type="evidence" value="ECO:0007669"/>
    <property type="project" value="UniProtKB-UniRule"/>
</dbReference>
<dbReference type="PANTHER" id="PTHR33910">
    <property type="entry name" value="PROTEIN TRANSLOCASE SUBUNIT SECE"/>
    <property type="match status" value="1"/>
</dbReference>
<comment type="subcellular location">
    <subcellularLocation>
        <location evidence="9">Cell membrane</location>
        <topology evidence="9">Single-pass membrane protein</topology>
    </subcellularLocation>
    <subcellularLocation>
        <location evidence="1">Membrane</location>
    </subcellularLocation>
</comment>
<keyword evidence="5 9" id="KW-0653">Protein transport</keyword>
<dbReference type="PROSITE" id="PS01067">
    <property type="entry name" value="SECE_SEC61G"/>
    <property type="match status" value="1"/>
</dbReference>
<dbReference type="InterPro" id="IPR001901">
    <property type="entry name" value="Translocase_SecE/Sec61-g"/>
</dbReference>
<gene>
    <name evidence="9" type="primary">secE</name>
    <name evidence="11" type="ORF">PYK22_00004</name>
</gene>
<keyword evidence="2 9" id="KW-0813">Transport</keyword>
<evidence type="ECO:0000256" key="9">
    <source>
        <dbReference type="HAMAP-Rule" id="MF_00422"/>
    </source>
</evidence>
<feature type="region of interest" description="Disordered" evidence="10">
    <location>
        <begin position="1"/>
        <end position="43"/>
    </location>
</feature>
<evidence type="ECO:0000256" key="2">
    <source>
        <dbReference type="ARBA" id="ARBA00022448"/>
    </source>
</evidence>
<keyword evidence="4 9" id="KW-0812">Transmembrane</keyword>
<dbReference type="EMBL" id="CBXV010000001">
    <property type="protein sequence ID" value="CDM64012.1"/>
    <property type="molecule type" value="Genomic_DNA"/>
</dbReference>
<evidence type="ECO:0000256" key="4">
    <source>
        <dbReference type="ARBA" id="ARBA00022692"/>
    </source>
</evidence>
<evidence type="ECO:0000256" key="7">
    <source>
        <dbReference type="ARBA" id="ARBA00023010"/>
    </source>
</evidence>
<feature type="compositionally biased region" description="Basic and acidic residues" evidence="10">
    <location>
        <begin position="24"/>
        <end position="37"/>
    </location>
</feature>
<evidence type="ECO:0000256" key="5">
    <source>
        <dbReference type="ARBA" id="ARBA00022927"/>
    </source>
</evidence>
<dbReference type="Pfam" id="PF00584">
    <property type="entry name" value="SecE"/>
    <property type="match status" value="1"/>
</dbReference>
<dbReference type="STRING" id="454194.PYK22_00004"/>
<dbReference type="InterPro" id="IPR005807">
    <property type="entry name" value="SecE_bac"/>
</dbReference>
<comment type="function">
    <text evidence="9">Essential subunit of the Sec protein translocation channel SecYEG. Clamps together the 2 halves of SecY. May contact the channel plug during translocation.</text>
</comment>
<dbReference type="GO" id="GO:0065002">
    <property type="term" value="P:intracellular protein transmembrane transport"/>
    <property type="evidence" value="ECO:0007669"/>
    <property type="project" value="UniProtKB-UniRule"/>
</dbReference>
<dbReference type="Proteomes" id="UP000031518">
    <property type="component" value="Unassembled WGS sequence"/>
</dbReference>
<dbReference type="GO" id="GO:0006605">
    <property type="term" value="P:protein targeting"/>
    <property type="evidence" value="ECO:0007669"/>
    <property type="project" value="UniProtKB-UniRule"/>
</dbReference>
<protein>
    <recommendedName>
        <fullName evidence="9">Protein translocase subunit SecE</fullName>
    </recommendedName>
</protein>
<dbReference type="GO" id="GO:0008320">
    <property type="term" value="F:protein transmembrane transporter activity"/>
    <property type="evidence" value="ECO:0007669"/>
    <property type="project" value="UniProtKB-UniRule"/>
</dbReference>
<proteinExistence type="inferred from homology"/>
<dbReference type="PANTHER" id="PTHR33910:SF1">
    <property type="entry name" value="PROTEIN TRANSLOCASE SUBUNIT SECE"/>
    <property type="match status" value="1"/>
</dbReference>
<dbReference type="GO" id="GO:0043952">
    <property type="term" value="P:protein transport by the Sec complex"/>
    <property type="evidence" value="ECO:0007669"/>
    <property type="project" value="UniProtKB-UniRule"/>
</dbReference>
<evidence type="ECO:0000256" key="10">
    <source>
        <dbReference type="SAM" id="MobiDB-lite"/>
    </source>
</evidence>
<evidence type="ECO:0000313" key="11">
    <source>
        <dbReference type="EMBL" id="CDM64012.1"/>
    </source>
</evidence>
<keyword evidence="7 9" id="KW-0811">Translocation</keyword>
<evidence type="ECO:0000313" key="12">
    <source>
        <dbReference type="Proteomes" id="UP000031518"/>
    </source>
</evidence>
<reference evidence="11 12" key="2">
    <citation type="submission" date="2015-01" db="EMBL/GenBank/DDBJ databases">
        <title>Complete genome sequence of Pyrinomonas methylaliphatogenes type strain K22T.</title>
        <authorList>
            <person name="Lee K.C.Y."/>
            <person name="Power J.F."/>
            <person name="Dunfield P.F."/>
            <person name="Morgan X.C."/>
            <person name="Huttenhower C."/>
            <person name="Stott M.B."/>
        </authorList>
    </citation>
    <scope>NUCLEOTIDE SEQUENCE [LARGE SCALE GENOMIC DNA]</scope>
    <source>
        <strain evidence="11 12">K22</strain>
    </source>
</reference>
<comment type="similarity">
    <text evidence="9">Belongs to the SecE/SEC61-gamma family.</text>
</comment>
<keyword evidence="12" id="KW-1185">Reference proteome</keyword>